<protein>
    <submittedName>
        <fullName evidence="1">Uncharacterized protein</fullName>
    </submittedName>
</protein>
<organism evidence="1 2">
    <name type="scientific">Salix udensis</name>
    <dbReference type="NCBI Taxonomy" id="889485"/>
    <lineage>
        <taxon>Eukaryota</taxon>
        <taxon>Viridiplantae</taxon>
        <taxon>Streptophyta</taxon>
        <taxon>Embryophyta</taxon>
        <taxon>Tracheophyta</taxon>
        <taxon>Spermatophyta</taxon>
        <taxon>Magnoliopsida</taxon>
        <taxon>eudicotyledons</taxon>
        <taxon>Gunneridae</taxon>
        <taxon>Pentapetalae</taxon>
        <taxon>rosids</taxon>
        <taxon>fabids</taxon>
        <taxon>Malpighiales</taxon>
        <taxon>Salicaceae</taxon>
        <taxon>Saliceae</taxon>
        <taxon>Salix</taxon>
    </lineage>
</organism>
<evidence type="ECO:0000313" key="2">
    <source>
        <dbReference type="Proteomes" id="UP001162972"/>
    </source>
</evidence>
<comment type="caution">
    <text evidence="1">The sequence shown here is derived from an EMBL/GenBank/DDBJ whole genome shotgun (WGS) entry which is preliminary data.</text>
</comment>
<gene>
    <name evidence="1" type="ORF">OIU84_026579</name>
</gene>
<keyword evidence="2" id="KW-1185">Reference proteome</keyword>
<dbReference type="EMBL" id="JAPFFJ010000006">
    <property type="protein sequence ID" value="KAJ6426025.1"/>
    <property type="molecule type" value="Genomic_DNA"/>
</dbReference>
<accession>A0AAD6PEE3</accession>
<feature type="non-terminal residue" evidence="1">
    <location>
        <position position="12"/>
    </location>
</feature>
<evidence type="ECO:0000313" key="1">
    <source>
        <dbReference type="EMBL" id="KAJ6426025.1"/>
    </source>
</evidence>
<proteinExistence type="predicted"/>
<dbReference type="Proteomes" id="UP001162972">
    <property type="component" value="Chromosome 16"/>
</dbReference>
<name>A0AAD6PEE3_9ROSI</name>
<sequence>MPWFYRMEIVDI</sequence>
<reference evidence="1 2" key="1">
    <citation type="journal article" date="2023" name="Int. J. Mol. Sci.">
        <title>De Novo Assembly and Annotation of 11 Diverse Shrub Willow (Salix) Genomes Reveals Novel Gene Organization in Sex-Linked Regions.</title>
        <authorList>
            <person name="Hyden B."/>
            <person name="Feng K."/>
            <person name="Yates T.B."/>
            <person name="Jawdy S."/>
            <person name="Cereghino C."/>
            <person name="Smart L.B."/>
            <person name="Muchero W."/>
        </authorList>
    </citation>
    <scope>NUCLEOTIDE SEQUENCE [LARGE SCALE GENOMIC DNA]</scope>
    <source>
        <tissue evidence="1">Shoot tip</tissue>
    </source>
</reference>